<feature type="transmembrane region" description="Helical" evidence="1">
    <location>
        <begin position="6"/>
        <end position="28"/>
    </location>
</feature>
<reference evidence="2 3" key="2">
    <citation type="submission" date="2017-10" db="EMBL/GenBank/DDBJ databases">
        <title>Genome analyses suggest a sexual origin of heterokaryosis in a supposedly ancient asexual fungus.</title>
        <authorList>
            <person name="Corradi N."/>
            <person name="Sedzielewska K."/>
            <person name="Noel J."/>
            <person name="Charron P."/>
            <person name="Farinelli L."/>
            <person name="Marton T."/>
            <person name="Kruger M."/>
            <person name="Pelin A."/>
            <person name="Brachmann A."/>
            <person name="Corradi N."/>
        </authorList>
    </citation>
    <scope>NUCLEOTIDE SEQUENCE [LARGE SCALE GENOMIC DNA]</scope>
    <source>
        <strain evidence="2 3">A1</strain>
    </source>
</reference>
<evidence type="ECO:0000256" key="1">
    <source>
        <dbReference type="SAM" id="Phobius"/>
    </source>
</evidence>
<reference evidence="2 3" key="1">
    <citation type="submission" date="2017-10" db="EMBL/GenBank/DDBJ databases">
        <title>Extensive intraspecific genome diversity in a model arbuscular mycorrhizal fungus.</title>
        <authorList>
            <person name="Chen E.C.H."/>
            <person name="Morin E."/>
            <person name="Baudet D."/>
            <person name="Noel J."/>
            <person name="Ndikumana S."/>
            <person name="Charron P."/>
            <person name="St-Onge C."/>
            <person name="Giorgi J."/>
            <person name="Grigoriev I.V."/>
            <person name="Roux C."/>
            <person name="Martin F.M."/>
            <person name="Corradi N."/>
        </authorList>
    </citation>
    <scope>NUCLEOTIDE SEQUENCE [LARGE SCALE GENOMIC DNA]</scope>
    <source>
        <strain evidence="2 3">A1</strain>
    </source>
</reference>
<protein>
    <submittedName>
        <fullName evidence="2">Uncharacterized protein</fullName>
    </submittedName>
</protein>
<sequence length="97" mass="11184">MDDIRILVAMDFGATYSGIVVVNSFMVIMPRRGVPKDTALQYDEEHKKVASWEFSFIDEEHDEVSDDTEVRHSLSAEYNKKERITLVTASITLYMSY</sequence>
<dbReference type="VEuPathDB" id="FungiDB:RhiirFUN_008259"/>
<keyword evidence="1" id="KW-1133">Transmembrane helix</keyword>
<dbReference type="EMBL" id="LLXH01001531">
    <property type="protein sequence ID" value="PKC58494.1"/>
    <property type="molecule type" value="Genomic_DNA"/>
</dbReference>
<keyword evidence="1" id="KW-0812">Transmembrane</keyword>
<evidence type="ECO:0000313" key="2">
    <source>
        <dbReference type="EMBL" id="PKC58494.1"/>
    </source>
</evidence>
<dbReference type="AlphaFoldDB" id="A0A2N0R5B3"/>
<name>A0A2N0R5B3_9GLOM</name>
<dbReference type="Proteomes" id="UP000232688">
    <property type="component" value="Unassembled WGS sequence"/>
</dbReference>
<dbReference type="VEuPathDB" id="FungiDB:RhiirA1_470880"/>
<evidence type="ECO:0000313" key="3">
    <source>
        <dbReference type="Proteomes" id="UP000232688"/>
    </source>
</evidence>
<keyword evidence="1" id="KW-0472">Membrane</keyword>
<proteinExistence type="predicted"/>
<gene>
    <name evidence="2" type="ORF">RhiirA1_470880</name>
</gene>
<dbReference type="VEuPathDB" id="FungiDB:FUN_007863"/>
<comment type="caution">
    <text evidence="2">The sequence shown here is derived from an EMBL/GenBank/DDBJ whole genome shotgun (WGS) entry which is preliminary data.</text>
</comment>
<accession>A0A2N0R5B3</accession>
<organism evidence="2 3">
    <name type="scientific">Rhizophagus irregularis</name>
    <dbReference type="NCBI Taxonomy" id="588596"/>
    <lineage>
        <taxon>Eukaryota</taxon>
        <taxon>Fungi</taxon>
        <taxon>Fungi incertae sedis</taxon>
        <taxon>Mucoromycota</taxon>
        <taxon>Glomeromycotina</taxon>
        <taxon>Glomeromycetes</taxon>
        <taxon>Glomerales</taxon>
        <taxon>Glomeraceae</taxon>
        <taxon>Rhizophagus</taxon>
    </lineage>
</organism>